<evidence type="ECO:0000313" key="3">
    <source>
        <dbReference type="Proteomes" id="UP000316095"/>
    </source>
</evidence>
<dbReference type="RefSeq" id="WP_146504241.1">
    <property type="nucleotide sequence ID" value="NZ_SJPG01000001.1"/>
</dbReference>
<keyword evidence="1" id="KW-0812">Transmembrane</keyword>
<evidence type="ECO:0008006" key="4">
    <source>
        <dbReference type="Google" id="ProtNLM"/>
    </source>
</evidence>
<evidence type="ECO:0000256" key="1">
    <source>
        <dbReference type="SAM" id="Phobius"/>
    </source>
</evidence>
<proteinExistence type="predicted"/>
<keyword evidence="1" id="KW-0472">Membrane</keyword>
<dbReference type="InterPro" id="IPR021741">
    <property type="entry name" value="DUF3311"/>
</dbReference>
<dbReference type="EMBL" id="SJPG01000001">
    <property type="protein sequence ID" value="TWT62372.1"/>
    <property type="molecule type" value="Genomic_DNA"/>
</dbReference>
<feature type="transmembrane region" description="Helical" evidence="1">
    <location>
        <begin position="27"/>
        <end position="53"/>
    </location>
</feature>
<reference evidence="2 3" key="1">
    <citation type="submission" date="2019-02" db="EMBL/GenBank/DDBJ databases">
        <title>Deep-cultivation of Planctomycetes and their phenomic and genomic characterization uncovers novel biology.</title>
        <authorList>
            <person name="Wiegand S."/>
            <person name="Jogler M."/>
            <person name="Boedeker C."/>
            <person name="Pinto D."/>
            <person name="Vollmers J."/>
            <person name="Rivas-Marin E."/>
            <person name="Kohn T."/>
            <person name="Peeters S.H."/>
            <person name="Heuer A."/>
            <person name="Rast P."/>
            <person name="Oberbeckmann S."/>
            <person name="Bunk B."/>
            <person name="Jeske O."/>
            <person name="Meyerdierks A."/>
            <person name="Storesund J.E."/>
            <person name="Kallscheuer N."/>
            <person name="Luecker S."/>
            <person name="Lage O.M."/>
            <person name="Pohl T."/>
            <person name="Merkel B.J."/>
            <person name="Hornburger P."/>
            <person name="Mueller R.-W."/>
            <person name="Bruemmer F."/>
            <person name="Labrenz M."/>
            <person name="Spormann A.M."/>
            <person name="Op Den Camp H."/>
            <person name="Overmann J."/>
            <person name="Amann R."/>
            <person name="Jetten M.S.M."/>
            <person name="Mascher T."/>
            <person name="Medema M.H."/>
            <person name="Devos D.P."/>
            <person name="Kaster A.-K."/>
            <person name="Ovreas L."/>
            <person name="Rohde M."/>
            <person name="Galperin M.Y."/>
            <person name="Jogler C."/>
        </authorList>
    </citation>
    <scope>NUCLEOTIDE SEQUENCE [LARGE SCALE GENOMIC DNA]</scope>
    <source>
        <strain evidence="2 3">Pan54</strain>
    </source>
</reference>
<dbReference type="OrthoDB" id="283209at2"/>
<organism evidence="2 3">
    <name type="scientific">Rubinisphaera italica</name>
    <dbReference type="NCBI Taxonomy" id="2527969"/>
    <lineage>
        <taxon>Bacteria</taxon>
        <taxon>Pseudomonadati</taxon>
        <taxon>Planctomycetota</taxon>
        <taxon>Planctomycetia</taxon>
        <taxon>Planctomycetales</taxon>
        <taxon>Planctomycetaceae</taxon>
        <taxon>Rubinisphaera</taxon>
    </lineage>
</organism>
<dbReference type="Proteomes" id="UP000316095">
    <property type="component" value="Unassembled WGS sequence"/>
</dbReference>
<dbReference type="AlphaFoldDB" id="A0A5C5XKV5"/>
<comment type="caution">
    <text evidence="2">The sequence shown here is derived from an EMBL/GenBank/DDBJ whole genome shotgun (WGS) entry which is preliminary data.</text>
</comment>
<protein>
    <recommendedName>
        <fullName evidence="4">DUF3311 domain-containing protein</fullName>
    </recommendedName>
</protein>
<keyword evidence="3" id="KW-1185">Reference proteome</keyword>
<evidence type="ECO:0000313" key="2">
    <source>
        <dbReference type="EMBL" id="TWT62372.1"/>
    </source>
</evidence>
<dbReference type="Pfam" id="PF11755">
    <property type="entry name" value="DUF3311"/>
    <property type="match status" value="1"/>
</dbReference>
<name>A0A5C5XKV5_9PLAN</name>
<sequence>MKYVVYGLVVLLLVIHQDFWLWDNNTLIFGFMPIGLFYHACISLAAAATWYLATIFCWPAELTYDDPVTTPEKTGGDA</sequence>
<gene>
    <name evidence="2" type="ORF">Pan54_31130</name>
</gene>
<keyword evidence="1" id="KW-1133">Transmembrane helix</keyword>
<accession>A0A5C5XKV5</accession>